<evidence type="ECO:0000313" key="2">
    <source>
        <dbReference type="EMBL" id="OAG18856.1"/>
    </source>
</evidence>
<name>A0A177DHA2_ALTAL</name>
<feature type="domain" description="Heterokaryon incompatibility" evidence="1">
    <location>
        <begin position="222"/>
        <end position="370"/>
    </location>
</feature>
<accession>A0A177DHA2</accession>
<dbReference type="RefSeq" id="XP_018384277.1">
    <property type="nucleotide sequence ID" value="XM_018536373.1"/>
</dbReference>
<proteinExistence type="predicted"/>
<gene>
    <name evidence="2" type="ORF">CC77DRAFT_992027</name>
</gene>
<reference evidence="2 3" key="1">
    <citation type="submission" date="2016-05" db="EMBL/GenBank/DDBJ databases">
        <title>Comparative analysis of secretome profiles of manganese(II)-oxidizing ascomycete fungi.</title>
        <authorList>
            <consortium name="DOE Joint Genome Institute"/>
            <person name="Zeiner C.A."/>
            <person name="Purvine S.O."/>
            <person name="Zink E.M."/>
            <person name="Wu S."/>
            <person name="Pasa-Tolic L."/>
            <person name="Chaput D.L."/>
            <person name="Haridas S."/>
            <person name="Grigoriev I.V."/>
            <person name="Santelli C.M."/>
            <person name="Hansel C.M."/>
        </authorList>
    </citation>
    <scope>NUCLEOTIDE SEQUENCE [LARGE SCALE GENOMIC DNA]</scope>
    <source>
        <strain evidence="2 3">SRC1lrK2f</strain>
    </source>
</reference>
<dbReference type="PANTHER" id="PTHR33112">
    <property type="entry name" value="DOMAIN PROTEIN, PUTATIVE-RELATED"/>
    <property type="match status" value="1"/>
</dbReference>
<dbReference type="GeneID" id="29121967"/>
<organism evidence="2 3">
    <name type="scientific">Alternaria alternata</name>
    <name type="common">Alternaria rot fungus</name>
    <name type="synonym">Torula alternata</name>
    <dbReference type="NCBI Taxonomy" id="5599"/>
    <lineage>
        <taxon>Eukaryota</taxon>
        <taxon>Fungi</taxon>
        <taxon>Dikarya</taxon>
        <taxon>Ascomycota</taxon>
        <taxon>Pezizomycotina</taxon>
        <taxon>Dothideomycetes</taxon>
        <taxon>Pleosporomycetidae</taxon>
        <taxon>Pleosporales</taxon>
        <taxon>Pleosporineae</taxon>
        <taxon>Pleosporaceae</taxon>
        <taxon>Alternaria</taxon>
        <taxon>Alternaria sect. Alternaria</taxon>
        <taxon>Alternaria alternata complex</taxon>
    </lineage>
</organism>
<dbReference type="STRING" id="5599.A0A177DHA2"/>
<keyword evidence="3" id="KW-1185">Reference proteome</keyword>
<dbReference type="InterPro" id="IPR010730">
    <property type="entry name" value="HET"/>
</dbReference>
<dbReference type="EMBL" id="KV441482">
    <property type="protein sequence ID" value="OAG18856.1"/>
    <property type="molecule type" value="Genomic_DNA"/>
</dbReference>
<evidence type="ECO:0000313" key="3">
    <source>
        <dbReference type="Proteomes" id="UP000077248"/>
    </source>
</evidence>
<dbReference type="PANTHER" id="PTHR33112:SF9">
    <property type="entry name" value="HETEROKARYON INCOMPATIBILITY DOMAIN-CONTAINING PROTEIN"/>
    <property type="match status" value="1"/>
</dbReference>
<dbReference type="Proteomes" id="UP000077248">
    <property type="component" value="Unassembled WGS sequence"/>
</dbReference>
<dbReference type="KEGG" id="aalt:CC77DRAFT_992027"/>
<dbReference type="VEuPathDB" id="FungiDB:CC77DRAFT_992027"/>
<dbReference type="Pfam" id="PF06985">
    <property type="entry name" value="HET"/>
    <property type="match status" value="1"/>
</dbReference>
<sequence length="677" mass="77099">MENTEQDSPWQLERQRPTMLESLSIVRSRIRDQSFKSTIQTCLNLRQQSTRTILLYELGCRVCSLNLKPRGPDQPHSLLRNFAKLSDLTPDCSFCNLIEKSFDQLTDKKDETTVCVVNCGKKGLDIQLCFRIQDPYCEGQHVQIFSPEIKQTQCPFETRNICSDPRSNDQFKKITTWISDCIQSHGQCTAPNKAFAPTRLIKVGKESIQDAHLVSSTGLVRYAVLTYCWGLYPQSMTLKANVAERHRYLDASLLPQTLQDALFATQKLGLEYIWIDSICILQDDRDDWAKEAATMADVYSNGYVVISATAAKASTQGFLWPRKSPLSISCTSPSGSQFDVQARRNDTHWCNLNRHNNEYPLFSRAWCMQERHLARRIVHFLPGEVRFECRTHDTCECDAVPWPHPEPTSGDDYYRALRAACESGSIGDAEFAGLWNNLIKEYTEMGITHRSDLLPALGGIARSLSLIAPGTYLAGLWEKGLAFQLTWYCDDFDMDTTPIRLESLRQPTWSWISSPAQIWPENVYNSPKDNLQSLASLVTSNVEPLRNDPYGGIKSVSIDLEGPVASGPDVMTLFEKVAAERELFLTFNIDAKNKFRAARMRPETWEQLHAITDWRYVVCLALYTYETRYRGQNIGLMDGLLLRRLRGDSMYVRIGTVTWMPWELFDRFAADAVVSVV</sequence>
<dbReference type="OMA" id="IHEWIND"/>
<protein>
    <submittedName>
        <fullName evidence="2">HET-domain-containing protein</fullName>
    </submittedName>
</protein>
<dbReference type="AlphaFoldDB" id="A0A177DHA2"/>
<evidence type="ECO:0000259" key="1">
    <source>
        <dbReference type="Pfam" id="PF06985"/>
    </source>
</evidence>